<dbReference type="AlphaFoldDB" id="A0A1T5ME11"/>
<dbReference type="NCBIfam" id="NF006049">
    <property type="entry name" value="PRK08195.1"/>
    <property type="match status" value="1"/>
</dbReference>
<evidence type="ECO:0000256" key="5">
    <source>
        <dbReference type="ARBA" id="ARBA00023239"/>
    </source>
</evidence>
<evidence type="ECO:0000256" key="6">
    <source>
        <dbReference type="ARBA" id="ARBA00023518"/>
    </source>
</evidence>
<dbReference type="STRING" id="36842.SAMN02194393_04470"/>
<evidence type="ECO:0000256" key="7">
    <source>
        <dbReference type="HAMAP-Rule" id="MF_01656"/>
    </source>
</evidence>
<dbReference type="EC" id="4.1.3.39" evidence="7 8"/>
<feature type="binding site" evidence="7">
    <location>
        <position position="195"/>
    </location>
    <ligand>
        <name>substrate</name>
    </ligand>
</feature>
<evidence type="ECO:0000256" key="2">
    <source>
        <dbReference type="ARBA" id="ARBA00022723"/>
    </source>
</evidence>
<comment type="similarity">
    <text evidence="1 7">Belongs to the 4-hydroxy-2-oxovalerate aldolase family.</text>
</comment>
<dbReference type="EMBL" id="FUZT01000014">
    <property type="protein sequence ID" value="SKC86119.1"/>
    <property type="molecule type" value="Genomic_DNA"/>
</dbReference>
<dbReference type="GO" id="GO:0003852">
    <property type="term" value="F:2-isopropylmalate synthase activity"/>
    <property type="evidence" value="ECO:0007669"/>
    <property type="project" value="TreeGrafter"/>
</dbReference>
<dbReference type="InterPro" id="IPR050073">
    <property type="entry name" value="2-IPM_HCS-like"/>
</dbReference>
<dbReference type="SUPFAM" id="SSF89000">
    <property type="entry name" value="post-HMGL domain-like"/>
    <property type="match status" value="1"/>
</dbReference>
<dbReference type="GO" id="GO:0030145">
    <property type="term" value="F:manganese ion binding"/>
    <property type="evidence" value="ECO:0007669"/>
    <property type="project" value="UniProtKB-UniRule"/>
</dbReference>
<comment type="catalytic activity">
    <reaction evidence="7">
        <text>(S)-4-hydroxy-2-oxopentanoate = acetaldehyde + pyruvate</text>
        <dbReference type="Rhea" id="RHEA:22624"/>
        <dbReference type="ChEBI" id="CHEBI:15343"/>
        <dbReference type="ChEBI" id="CHEBI:15361"/>
        <dbReference type="ChEBI" id="CHEBI:73143"/>
        <dbReference type="EC" id="4.1.3.39"/>
    </reaction>
</comment>
<dbReference type="InterPro" id="IPR000891">
    <property type="entry name" value="PYR_CT"/>
</dbReference>
<dbReference type="Gene3D" id="3.20.20.70">
    <property type="entry name" value="Aldolase class I"/>
    <property type="match status" value="1"/>
</dbReference>
<sequence>MTKRPVKIIDTTLRDGSHAIHYQYSVEDVKNICKGLEESGVYAAEVGHGAGIGGSTLQYGLAKEADRDILTAAASCLKNTKLAVLLVPGLGTMDDLKAAYECGVRLVRVAVHCTELDVGMQHIKLGKELGMEVAAFFMMSHMISAEELAEQFKIAESYGVDFIYMADSSGAMVPEEITKRVKLLKEAVNVPIGVHCHNNLGLAVGNSLAAYESGADFVDTTLQGLGAGSGNTPTEATVAAFNKMQVETGCDLFKLMEAGEKYVRPLVQHSLEVTNESIILGYTGIYSSFYLPTIKTAKKFNVNPIDVLVELGKRKVVGGQEDMILDVAYELSKRKDV</sequence>
<feature type="site" description="Transition state stabilizer" evidence="7">
    <location>
        <position position="14"/>
    </location>
</feature>
<dbReference type="OrthoDB" id="9804858at2"/>
<dbReference type="PROSITE" id="PS50991">
    <property type="entry name" value="PYR_CT"/>
    <property type="match status" value="1"/>
</dbReference>
<keyword evidence="2 7" id="KW-0479">Metal-binding</keyword>
<dbReference type="GO" id="GO:0008701">
    <property type="term" value="F:4-hydroxy-2-oxovalerate aldolase activity"/>
    <property type="evidence" value="ECO:0007669"/>
    <property type="project" value="UniProtKB-UniRule"/>
</dbReference>
<dbReference type="Proteomes" id="UP000190285">
    <property type="component" value="Unassembled WGS sequence"/>
</dbReference>
<feature type="binding site" evidence="7">
    <location>
        <position position="168"/>
    </location>
    <ligand>
        <name>substrate</name>
    </ligand>
</feature>
<feature type="binding site" evidence="7">
    <location>
        <begin position="14"/>
        <end position="15"/>
    </location>
    <ligand>
        <name>substrate</name>
    </ligand>
</feature>
<evidence type="ECO:0000256" key="1">
    <source>
        <dbReference type="ARBA" id="ARBA00008944"/>
    </source>
</evidence>
<dbReference type="InterPro" id="IPR013785">
    <property type="entry name" value="Aldolase_TIM"/>
</dbReference>
<feature type="binding site" evidence="7">
    <location>
        <position position="286"/>
    </location>
    <ligand>
        <name>substrate</name>
    </ligand>
</feature>
<dbReference type="RefSeq" id="WP_079494820.1">
    <property type="nucleotide sequence ID" value="NZ_FUZT01000014.1"/>
</dbReference>
<dbReference type="InterPro" id="IPR017629">
    <property type="entry name" value="4OH_2_O-val_aldolase"/>
</dbReference>
<gene>
    <name evidence="10" type="ORF">SAMN02194393_04470</name>
</gene>
<name>A0A1T5ME11_9FIRM</name>
<keyword evidence="5 7" id="KW-0456">Lyase</keyword>
<evidence type="ECO:0000256" key="4">
    <source>
        <dbReference type="ARBA" id="ARBA00023211"/>
    </source>
</evidence>
<dbReference type="HAMAP" id="MF_01656">
    <property type="entry name" value="HOA"/>
    <property type="match status" value="1"/>
</dbReference>
<keyword evidence="4 7" id="KW-0464">Manganese</keyword>
<dbReference type="Pfam" id="PF00682">
    <property type="entry name" value="HMGL-like"/>
    <property type="match status" value="1"/>
</dbReference>
<feature type="active site" description="Proton acceptor" evidence="7">
    <location>
        <position position="18"/>
    </location>
</feature>
<dbReference type="Gene3D" id="1.10.8.60">
    <property type="match status" value="1"/>
</dbReference>
<dbReference type="NCBIfam" id="TIGR03217">
    <property type="entry name" value="4OH_2_O_val_ald"/>
    <property type="match status" value="1"/>
</dbReference>
<keyword evidence="3 7" id="KW-0058">Aromatic hydrocarbons catabolism</keyword>
<comment type="catalytic activity">
    <reaction evidence="6">
        <text>(S)-4-hydroxy-2-oxohexanoate = propanal + pyruvate</text>
        <dbReference type="Rhea" id="RHEA:36003"/>
        <dbReference type="ChEBI" id="CHEBI:15361"/>
        <dbReference type="ChEBI" id="CHEBI:17153"/>
        <dbReference type="ChEBI" id="CHEBI:73142"/>
        <dbReference type="EC" id="4.1.3.43"/>
    </reaction>
    <physiologicalReaction direction="left-to-right" evidence="6">
        <dbReference type="Rhea" id="RHEA:36004"/>
    </physiologicalReaction>
</comment>
<organism evidence="10 11">
    <name type="scientific">Maledivibacter halophilus</name>
    <dbReference type="NCBI Taxonomy" id="36842"/>
    <lineage>
        <taxon>Bacteria</taxon>
        <taxon>Bacillati</taxon>
        <taxon>Bacillota</taxon>
        <taxon>Clostridia</taxon>
        <taxon>Peptostreptococcales</taxon>
        <taxon>Caminicellaceae</taxon>
        <taxon>Maledivibacter</taxon>
    </lineage>
</organism>
<dbReference type="InterPro" id="IPR012425">
    <property type="entry name" value="DmpG_comm"/>
</dbReference>
<feature type="domain" description="Pyruvate carboxyltransferase" evidence="9">
    <location>
        <begin position="6"/>
        <end position="256"/>
    </location>
</feature>
<keyword evidence="11" id="KW-1185">Reference proteome</keyword>
<dbReference type="PANTHER" id="PTHR10277:SF9">
    <property type="entry name" value="2-ISOPROPYLMALATE SYNTHASE 1, CHLOROPLASTIC-RELATED"/>
    <property type="match status" value="1"/>
</dbReference>
<evidence type="ECO:0000256" key="8">
    <source>
        <dbReference type="NCBIfam" id="TIGR03217"/>
    </source>
</evidence>
<evidence type="ECO:0000313" key="10">
    <source>
        <dbReference type="EMBL" id="SKC86119.1"/>
    </source>
</evidence>
<dbReference type="GO" id="GO:0009098">
    <property type="term" value="P:L-leucine biosynthetic process"/>
    <property type="evidence" value="ECO:0007669"/>
    <property type="project" value="TreeGrafter"/>
</dbReference>
<evidence type="ECO:0000313" key="11">
    <source>
        <dbReference type="Proteomes" id="UP000190285"/>
    </source>
</evidence>
<evidence type="ECO:0000256" key="3">
    <source>
        <dbReference type="ARBA" id="ARBA00022797"/>
    </source>
</evidence>
<reference evidence="11" key="1">
    <citation type="submission" date="2017-02" db="EMBL/GenBank/DDBJ databases">
        <authorList>
            <person name="Varghese N."/>
            <person name="Submissions S."/>
        </authorList>
    </citation>
    <scope>NUCLEOTIDE SEQUENCE [LARGE SCALE GENOMIC DNA]</scope>
    <source>
        <strain evidence="11">M1</strain>
    </source>
</reference>
<protein>
    <recommendedName>
        <fullName evidence="7 8">4-hydroxy-2-oxovalerate aldolase</fullName>
        <shortName evidence="7">HOA</shortName>
        <ecNumber evidence="7 8">4.1.3.39</ecNumber>
    </recommendedName>
    <alternativeName>
        <fullName evidence="7">4-hydroxy-2-keto-pentanoic acid aldolase</fullName>
    </alternativeName>
    <alternativeName>
        <fullName evidence="7">4-hydroxy-2-oxopentanoate aldolase</fullName>
    </alternativeName>
</protein>
<feature type="binding site" evidence="7">
    <location>
        <position position="15"/>
    </location>
    <ligand>
        <name>Mn(2+)</name>
        <dbReference type="ChEBI" id="CHEBI:29035"/>
    </ligand>
</feature>
<accession>A0A1T5ME11</accession>
<feature type="binding site" evidence="7">
    <location>
        <position position="197"/>
    </location>
    <ligand>
        <name>Mn(2+)</name>
        <dbReference type="ChEBI" id="CHEBI:29035"/>
    </ligand>
</feature>
<proteinExistence type="inferred from homology"/>
<dbReference type="PANTHER" id="PTHR10277">
    <property type="entry name" value="HOMOCITRATE SYNTHASE-RELATED"/>
    <property type="match status" value="1"/>
</dbReference>
<feature type="binding site" evidence="7">
    <location>
        <position position="195"/>
    </location>
    <ligand>
        <name>Mn(2+)</name>
        <dbReference type="ChEBI" id="CHEBI:29035"/>
    </ligand>
</feature>
<dbReference type="Pfam" id="PF07836">
    <property type="entry name" value="DmpG_comm"/>
    <property type="match status" value="1"/>
</dbReference>
<evidence type="ECO:0000259" key="9">
    <source>
        <dbReference type="PROSITE" id="PS50991"/>
    </source>
</evidence>
<dbReference type="InterPro" id="IPR035685">
    <property type="entry name" value="DRE_TIM_HOA"/>
</dbReference>
<dbReference type="CDD" id="cd07943">
    <property type="entry name" value="DRE_TIM_HOA"/>
    <property type="match status" value="1"/>
</dbReference>
<dbReference type="SUPFAM" id="SSF51569">
    <property type="entry name" value="Aldolase"/>
    <property type="match status" value="1"/>
</dbReference>